<sequence length="639" mass="69013">MAAAPAAASAASWCAPSLPSFSFSPPPPLSEFRADPYAAPSSLPACLPFPIWKTTLLLLNTYLLLLTAFSFFRHRSLRYSKKSWSFTFLILTLIWLVLRELLFSLSLTLVTPFPLSLFYLLYWLPSPLQFSSFMILPLFYAELFHVKLGSSSFAGLWVRGAGSTKHRMLARSEWTFKWIVRPCYLSITFAMVAFMGTGIVLTAVSERHEVTMQELRDKRLAQLRLRRGHGHHGAHYRDDPPARFLRGPAPPPASLSSLYVDDDYRDPYPSPSPPADAATSVSFRLITAASFLCLSLILATYAHLLRSRHYWHSPDMILVATSDLSVPVFFLFILWDYVPTFCVLFTLNLHHEEEAGGRERRRRRKERQEKLERRRKRQPSYGSMAEASADGGRGAMNSVDIGWDDHYAYPPSDAGAASFSPHDENLAGAADEKRSIPDYGVFSMIANSGEVVKSGQKGRKGGKGPRDNSVNPAALIQPSPAHLSGASGSGRWGNANPRSISSTDGSYPGRVGSFAHDHGLAYTGAYGNTVWGASFTGSSVEERPGVGSHSSAGSRAGYQQNSFGGGGRGGGRFGSSATPPNGPPRRLGGGGSSGYGLADLAEGNVLGVTNAGGSRGGGGGGGRLAPADEYRGGRGGGHR</sequence>
<accession>A0ABQ6M5F1</accession>
<feature type="transmembrane region" description="Helical" evidence="2">
    <location>
        <begin position="51"/>
        <end position="72"/>
    </location>
</feature>
<feature type="compositionally biased region" description="Gly residues" evidence="1">
    <location>
        <begin position="613"/>
        <end position="623"/>
    </location>
</feature>
<feature type="transmembrane region" description="Helical" evidence="2">
    <location>
        <begin position="84"/>
        <end position="110"/>
    </location>
</feature>
<evidence type="ECO:0000313" key="3">
    <source>
        <dbReference type="EMBL" id="GMI19818.1"/>
    </source>
</evidence>
<feature type="compositionally biased region" description="Polar residues" evidence="1">
    <location>
        <begin position="548"/>
        <end position="561"/>
    </location>
</feature>
<feature type="region of interest" description="Disordered" evidence="1">
    <location>
        <begin position="452"/>
        <end position="504"/>
    </location>
</feature>
<feature type="compositionally biased region" description="Gly residues" evidence="1">
    <location>
        <begin position="563"/>
        <end position="573"/>
    </location>
</feature>
<keyword evidence="2" id="KW-0472">Membrane</keyword>
<gene>
    <name evidence="3" type="ORF">TeGR_g9931</name>
</gene>
<feature type="transmembrane region" description="Helical" evidence="2">
    <location>
        <begin position="316"/>
        <end position="335"/>
    </location>
</feature>
<keyword evidence="2" id="KW-0812">Transmembrane</keyword>
<organism evidence="3 4">
    <name type="scientific">Tetraparma gracilis</name>
    <dbReference type="NCBI Taxonomy" id="2962635"/>
    <lineage>
        <taxon>Eukaryota</taxon>
        <taxon>Sar</taxon>
        <taxon>Stramenopiles</taxon>
        <taxon>Ochrophyta</taxon>
        <taxon>Bolidophyceae</taxon>
        <taxon>Parmales</taxon>
        <taxon>Triparmaceae</taxon>
        <taxon>Tetraparma</taxon>
    </lineage>
</organism>
<feature type="region of interest" description="Disordered" evidence="1">
    <location>
        <begin position="355"/>
        <end position="393"/>
    </location>
</feature>
<keyword evidence="4" id="KW-1185">Reference proteome</keyword>
<evidence type="ECO:0000256" key="1">
    <source>
        <dbReference type="SAM" id="MobiDB-lite"/>
    </source>
</evidence>
<protein>
    <submittedName>
        <fullName evidence="3">Uncharacterized protein</fullName>
    </submittedName>
</protein>
<dbReference type="Proteomes" id="UP001165060">
    <property type="component" value="Unassembled WGS sequence"/>
</dbReference>
<comment type="caution">
    <text evidence="3">The sequence shown here is derived from an EMBL/GenBank/DDBJ whole genome shotgun (WGS) entry which is preliminary data.</text>
</comment>
<feature type="region of interest" description="Disordered" evidence="1">
    <location>
        <begin position="606"/>
        <end position="639"/>
    </location>
</feature>
<proteinExistence type="predicted"/>
<feature type="transmembrane region" description="Helical" evidence="2">
    <location>
        <begin position="179"/>
        <end position="204"/>
    </location>
</feature>
<keyword evidence="2" id="KW-1133">Transmembrane helix</keyword>
<evidence type="ECO:0000256" key="2">
    <source>
        <dbReference type="SAM" id="Phobius"/>
    </source>
</evidence>
<reference evidence="3 4" key="1">
    <citation type="journal article" date="2023" name="Commun. Biol.">
        <title>Genome analysis of Parmales, the sister group of diatoms, reveals the evolutionary specialization of diatoms from phago-mixotrophs to photoautotrophs.</title>
        <authorList>
            <person name="Ban H."/>
            <person name="Sato S."/>
            <person name="Yoshikawa S."/>
            <person name="Yamada K."/>
            <person name="Nakamura Y."/>
            <person name="Ichinomiya M."/>
            <person name="Sato N."/>
            <person name="Blanc-Mathieu R."/>
            <person name="Endo H."/>
            <person name="Kuwata A."/>
            <person name="Ogata H."/>
        </authorList>
    </citation>
    <scope>NUCLEOTIDE SEQUENCE [LARGE SCALE GENOMIC DNA]</scope>
</reference>
<dbReference type="EMBL" id="BRYB01001177">
    <property type="protein sequence ID" value="GMI19818.1"/>
    <property type="molecule type" value="Genomic_DNA"/>
</dbReference>
<feature type="transmembrane region" description="Helical" evidence="2">
    <location>
        <begin position="281"/>
        <end position="304"/>
    </location>
</feature>
<feature type="region of interest" description="Disordered" evidence="1">
    <location>
        <begin position="540"/>
        <end position="594"/>
    </location>
</feature>
<name>A0ABQ6M5F1_9STRA</name>
<evidence type="ECO:0000313" key="4">
    <source>
        <dbReference type="Proteomes" id="UP001165060"/>
    </source>
</evidence>